<evidence type="ECO:0000256" key="1">
    <source>
        <dbReference type="SAM" id="Phobius"/>
    </source>
</evidence>
<dbReference type="Gene3D" id="3.40.50.720">
    <property type="entry name" value="NAD(P)-binding Rossmann-like Domain"/>
    <property type="match status" value="1"/>
</dbReference>
<feature type="transmembrane region" description="Helical" evidence="1">
    <location>
        <begin position="292"/>
        <end position="310"/>
    </location>
</feature>
<sequence length="983" mass="113377">MTAQPISYLTPENFQKKYVGNPHWLIVGVTGHRDLRPQDRAKIKGLVKQKLNDLRKKHLNKKLLLCSALAPGADQWVAQCLTENDKLVVVKTLPDDELKKYTFEIQSPNDPALSAKEAAFDYFTQANQHNERVQLYYDSQRSFTTEEHHKQFVQLGRFLAEHCDHLIALWDGVDGGGLGGTSDIVRMWVKGKGLDGKKINRPQQPQTLHQLVVPRQQNHFPIGRRFAQTQLHLPMAGAFEWVTTVLPNHTLRWHKKVTRFWQHHKVWLVLGTVLFGLLIIVDFVKGFDVNDLIPLGFLALLYGGAWRIYHAMDYARPLLLQFVYPTLLAVIVITAGYIGFKNDKTSIGNAFFSAANLITLNSSIFSEGSNITKTLELARILGGFLAGYAFILAFSFAAGKEGFSRIQFFVFRKFLRRLTNTPFTVVVGNGEKALDVVLDVEKRGQRVVMLDEGAHPLVEKLLKNRRVWYLKGDASSSVDLLKTHFHKAAEVYLMSENDEENFRTAQEMDEWMNRTVVKNQERYVHLHDLRLRGLLHQLARRNEQIRTFSVYENTARRLLTRYPIDRFAYGQTVAQVILLGFGKLAREIALTCLRLGHYPAPKYLSIKVYYSTEEQPLVEAFKTEHPELFRNQGIFDENLPHQEAQSYTFFNHLPAGESPISFEVLPPAESDLRNPVFSLYQLIQPHRAVSLYACLDSGIASASMLGMLLPRIQWLKQHQPIQTDVQAFCFYNFPDEEEEAYVETQLNALASYLPVFCFGNFLQECAIQSIRNEAMNQVAKRLAMLYACLYNDKQVFELPQVSWLADCVTEIDEELKEQEWPSYNDQMIEKTHLLLQRLNDFIKTARQNGGEDPSVLWMNELWNSITEDERESNIQAADHAWVKFRQMNQNPLALTASAWGDNELELLGELEHRRWNAEKLTLGWLPFADKTLWKSQKQTLKTQKLHHFLMPFDQLPDDERNKDHTQAVGIRYFFEYLFNDVRP</sequence>
<dbReference type="Proteomes" id="UP000541352">
    <property type="component" value="Unassembled WGS sequence"/>
</dbReference>
<feature type="transmembrane region" description="Helical" evidence="1">
    <location>
        <begin position="346"/>
        <end position="365"/>
    </location>
</feature>
<evidence type="ECO:0000313" key="3">
    <source>
        <dbReference type="Proteomes" id="UP000541352"/>
    </source>
</evidence>
<dbReference type="RefSeq" id="WP_183978442.1">
    <property type="nucleotide sequence ID" value="NZ_JACIBY010000014.1"/>
</dbReference>
<dbReference type="EMBL" id="JACIBY010000014">
    <property type="protein sequence ID" value="MBB3841046.1"/>
    <property type="molecule type" value="Genomic_DNA"/>
</dbReference>
<proteinExistence type="predicted"/>
<accession>A0A7W5ZS17</accession>
<dbReference type="SUPFAM" id="SSF102405">
    <property type="entry name" value="MCP/YpsA-like"/>
    <property type="match status" value="1"/>
</dbReference>
<evidence type="ECO:0000313" key="2">
    <source>
        <dbReference type="EMBL" id="MBB3841046.1"/>
    </source>
</evidence>
<reference evidence="2 3" key="1">
    <citation type="submission" date="2020-08" db="EMBL/GenBank/DDBJ databases">
        <title>Genomic Encyclopedia of Type Strains, Phase IV (KMG-IV): sequencing the most valuable type-strain genomes for metagenomic binning, comparative biology and taxonomic classification.</title>
        <authorList>
            <person name="Goeker M."/>
        </authorList>
    </citation>
    <scope>NUCLEOTIDE SEQUENCE [LARGE SCALE GENOMIC DNA]</scope>
    <source>
        <strain evidence="2 3">DSM 17976</strain>
    </source>
</reference>
<comment type="caution">
    <text evidence="2">The sequence shown here is derived from an EMBL/GenBank/DDBJ whole genome shotgun (WGS) entry which is preliminary data.</text>
</comment>
<dbReference type="Gene3D" id="6.20.350.10">
    <property type="match status" value="1"/>
</dbReference>
<feature type="transmembrane region" description="Helical" evidence="1">
    <location>
        <begin position="322"/>
        <end position="340"/>
    </location>
</feature>
<keyword evidence="3" id="KW-1185">Reference proteome</keyword>
<feature type="transmembrane region" description="Helical" evidence="1">
    <location>
        <begin position="377"/>
        <end position="398"/>
    </location>
</feature>
<feature type="transmembrane region" description="Helical" evidence="1">
    <location>
        <begin position="266"/>
        <end position="286"/>
    </location>
</feature>
<keyword evidence="1" id="KW-0812">Transmembrane</keyword>
<keyword evidence="1" id="KW-1133">Transmembrane helix</keyword>
<protein>
    <recommendedName>
        <fullName evidence="4">RCK N-terminal domain-containing protein</fullName>
    </recommendedName>
</protein>
<dbReference type="Gene3D" id="3.40.50.450">
    <property type="match status" value="1"/>
</dbReference>
<name>A0A7W5ZS17_9BACT</name>
<gene>
    <name evidence="2" type="ORF">FHS57_005067</name>
</gene>
<evidence type="ECO:0008006" key="4">
    <source>
        <dbReference type="Google" id="ProtNLM"/>
    </source>
</evidence>
<dbReference type="AlphaFoldDB" id="A0A7W5ZS17"/>
<organism evidence="2 3">
    <name type="scientific">Runella defluvii</name>
    <dbReference type="NCBI Taxonomy" id="370973"/>
    <lineage>
        <taxon>Bacteria</taxon>
        <taxon>Pseudomonadati</taxon>
        <taxon>Bacteroidota</taxon>
        <taxon>Cytophagia</taxon>
        <taxon>Cytophagales</taxon>
        <taxon>Spirosomataceae</taxon>
        <taxon>Runella</taxon>
    </lineage>
</organism>
<keyword evidence="1" id="KW-0472">Membrane</keyword>